<dbReference type="PANTHER" id="PTHR30307">
    <property type="entry name" value="S-ADENOSYLMETHIONINE:TRNA RIBOSYLTRANSFERASE-ISOMERASE"/>
    <property type="match status" value="1"/>
</dbReference>
<evidence type="ECO:0000256" key="1">
    <source>
        <dbReference type="ARBA" id="ARBA00022490"/>
    </source>
</evidence>
<dbReference type="Gene3D" id="2.40.10.240">
    <property type="entry name" value="QueA-like"/>
    <property type="match status" value="1"/>
</dbReference>
<dbReference type="OrthoDB" id="5288889at2"/>
<keyword evidence="4" id="KW-0671">Queuosine biosynthesis</keyword>
<dbReference type="AlphaFoldDB" id="A0A150WDK1"/>
<dbReference type="InterPro" id="IPR042118">
    <property type="entry name" value="QueA_dom1"/>
</dbReference>
<keyword evidence="1" id="KW-0963">Cytoplasm</keyword>
<dbReference type="InterPro" id="IPR042119">
    <property type="entry name" value="QueA_dom2"/>
</dbReference>
<evidence type="ECO:0000256" key="4">
    <source>
        <dbReference type="ARBA" id="ARBA00022785"/>
    </source>
</evidence>
<name>A0A150WDK1_BDEBC</name>
<dbReference type="InterPro" id="IPR003699">
    <property type="entry name" value="QueA"/>
</dbReference>
<dbReference type="GO" id="GO:0051075">
    <property type="term" value="F:S-adenosylmethionine:tRNA ribosyltransferase-isomerase activity"/>
    <property type="evidence" value="ECO:0007669"/>
    <property type="project" value="TreeGrafter"/>
</dbReference>
<protein>
    <submittedName>
        <fullName evidence="5">S-adenosylmethionine:tRNA ribosyltransferase-isomerase</fullName>
    </submittedName>
</protein>
<dbReference type="GO" id="GO:0008616">
    <property type="term" value="P:tRNA queuosine(34) biosynthetic process"/>
    <property type="evidence" value="ECO:0007669"/>
    <property type="project" value="UniProtKB-KW"/>
</dbReference>
<dbReference type="EMBL" id="LUKF01000017">
    <property type="protein sequence ID" value="KYG61043.1"/>
    <property type="molecule type" value="Genomic_DNA"/>
</dbReference>
<keyword evidence="5" id="KW-0413">Isomerase</keyword>
<dbReference type="NCBIfam" id="TIGR00113">
    <property type="entry name" value="queA"/>
    <property type="match status" value="1"/>
</dbReference>
<evidence type="ECO:0000313" key="6">
    <source>
        <dbReference type="Proteomes" id="UP000075391"/>
    </source>
</evidence>
<dbReference type="Proteomes" id="UP000075391">
    <property type="component" value="Unassembled WGS sequence"/>
</dbReference>
<gene>
    <name evidence="5" type="ORF">AZI85_08770</name>
</gene>
<dbReference type="Gene3D" id="3.40.1780.10">
    <property type="entry name" value="QueA-like"/>
    <property type="match status" value="1"/>
</dbReference>
<organism evidence="5 6">
    <name type="scientific">Bdellovibrio bacteriovorus</name>
    <dbReference type="NCBI Taxonomy" id="959"/>
    <lineage>
        <taxon>Bacteria</taxon>
        <taxon>Pseudomonadati</taxon>
        <taxon>Bdellovibrionota</taxon>
        <taxon>Bdellovibrionia</taxon>
        <taxon>Bdellovibrionales</taxon>
        <taxon>Pseudobdellovibrionaceae</taxon>
        <taxon>Bdellovibrio</taxon>
    </lineage>
</organism>
<comment type="caution">
    <text evidence="5">The sequence shown here is derived from an EMBL/GenBank/DDBJ whole genome shotgun (WGS) entry which is preliminary data.</text>
</comment>
<dbReference type="Pfam" id="PF02547">
    <property type="entry name" value="Queuosine_synth"/>
    <property type="match status" value="1"/>
</dbReference>
<dbReference type="RefSeq" id="WP_063244422.1">
    <property type="nucleotide sequence ID" value="NZ_LUKF01000017.1"/>
</dbReference>
<evidence type="ECO:0000256" key="3">
    <source>
        <dbReference type="ARBA" id="ARBA00022691"/>
    </source>
</evidence>
<evidence type="ECO:0000256" key="2">
    <source>
        <dbReference type="ARBA" id="ARBA00022679"/>
    </source>
</evidence>
<dbReference type="SUPFAM" id="SSF111337">
    <property type="entry name" value="QueA-like"/>
    <property type="match status" value="1"/>
</dbReference>
<dbReference type="InterPro" id="IPR036100">
    <property type="entry name" value="QueA_sf"/>
</dbReference>
<keyword evidence="2 5" id="KW-0808">Transferase</keyword>
<evidence type="ECO:0000313" key="5">
    <source>
        <dbReference type="EMBL" id="KYG61043.1"/>
    </source>
</evidence>
<proteinExistence type="predicted"/>
<keyword evidence="3" id="KW-0949">S-adenosyl-L-methionine</keyword>
<dbReference type="PANTHER" id="PTHR30307:SF0">
    <property type="entry name" value="S-ADENOSYLMETHIONINE:TRNA RIBOSYLTRANSFERASE-ISOMERASE"/>
    <property type="match status" value="1"/>
</dbReference>
<accession>A0A150WDK1</accession>
<sequence>MKLADLDFSFPEELIATSPQRPSRVMWVEGGVPQEITLQELMARIPAGDVLVVNNTRVLKRRVFAGDVEILFLKQTSAMDWEVLFPSKKYKVGASLELPLGVTMTLVEKGRPQKVRLNQEVSEDYFQKVAELPLPPYIQKAREQRHTVDADESWYQTAWAKTPGSFAAPTASLHFSAQDMEALKAKGVALCEVTLHVGLGTFLPVTAEDLNDHDMHEEYVEVSAATWAVVNNARKNGHKIWSLGTTTTRSLESVGNGLLQGNPEEGFRGFTKLLIQPGYQFRVVNRLLTNFHQPQSTLLALVAGFSSLETVKACYHWAIERKFRLFSYGDLSCWTETKQ</sequence>
<reference evidence="5 6" key="1">
    <citation type="submission" date="2016-03" db="EMBL/GenBank/DDBJ databases">
        <authorList>
            <person name="Ploux O."/>
        </authorList>
    </citation>
    <scope>NUCLEOTIDE SEQUENCE [LARGE SCALE GENOMIC DNA]</scope>
    <source>
        <strain evidence="5 6">BER2</strain>
    </source>
</reference>